<accession>A0ABN8QZN7</accession>
<protein>
    <recommendedName>
        <fullName evidence="3">Tesmin/TSO1-like CXC domain-containing protein</fullName>
    </recommendedName>
</protein>
<dbReference type="EMBL" id="CALNXK010000169">
    <property type="protein sequence ID" value="CAH3171971.1"/>
    <property type="molecule type" value="Genomic_DNA"/>
</dbReference>
<comment type="caution">
    <text evidence="1">The sequence shown here is derived from an EMBL/GenBank/DDBJ whole genome shotgun (WGS) entry which is preliminary data.</text>
</comment>
<gene>
    <name evidence="1" type="ORF">PLOB_00012360</name>
</gene>
<proteinExistence type="predicted"/>
<keyword evidence="2" id="KW-1185">Reference proteome</keyword>
<organism evidence="1 2">
    <name type="scientific">Porites lobata</name>
    <dbReference type="NCBI Taxonomy" id="104759"/>
    <lineage>
        <taxon>Eukaryota</taxon>
        <taxon>Metazoa</taxon>
        <taxon>Cnidaria</taxon>
        <taxon>Anthozoa</taxon>
        <taxon>Hexacorallia</taxon>
        <taxon>Scleractinia</taxon>
        <taxon>Fungiina</taxon>
        <taxon>Poritidae</taxon>
        <taxon>Porites</taxon>
    </lineage>
</organism>
<name>A0ABN8QZN7_9CNID</name>
<evidence type="ECO:0008006" key="3">
    <source>
        <dbReference type="Google" id="ProtNLM"/>
    </source>
</evidence>
<dbReference type="Proteomes" id="UP001159405">
    <property type="component" value="Unassembled WGS sequence"/>
</dbReference>
<sequence>MDEEITCAICQKSLDNVNDVVTLREKGSEGINRASTERNDLIQTVQGQKVHQTCRREFCHPSYINRAKKKERESSISSRRSLDRKTEQSFDFKTDCFSCRTNVDLEDQKRRQGDVFRVTTLETKHTVLQTFFERKDEWAEVVRARILHVHDLPAADNMTHQRRAAGKAGATVTFTENMKVTLKKDNFLANPKNKQRFIKMLTLKKYANSLHFREQAKVFNSPSTVDDIVVAGENALVSLYGGKPREKLDGTRYQRYCEKLATNMKKWKGENEGMTLEDYGSKVTEGELLPRMTDLPAAPESLLQMIRCNCSSDCASARCTCRKHGLECSPACGQCRGTACINSPIQFDEDDSQDE</sequence>
<evidence type="ECO:0000313" key="1">
    <source>
        <dbReference type="EMBL" id="CAH3171971.1"/>
    </source>
</evidence>
<evidence type="ECO:0000313" key="2">
    <source>
        <dbReference type="Proteomes" id="UP001159405"/>
    </source>
</evidence>
<reference evidence="1 2" key="1">
    <citation type="submission" date="2022-05" db="EMBL/GenBank/DDBJ databases">
        <authorList>
            <consortium name="Genoscope - CEA"/>
            <person name="William W."/>
        </authorList>
    </citation>
    <scope>NUCLEOTIDE SEQUENCE [LARGE SCALE GENOMIC DNA]</scope>
</reference>